<sequence length="1389" mass="164817">MEFGKIDFKKIKSSYLENDLKIKNVEKVKTNLYAKNDEIRKMLRTNNDVTSSFNNLQSLEITSSKNDLHMKSDFNDLKSSIDDADSLIEMECQTNEEKNKIWNCDESDECIESIRVQDLMDEKNLENLKGDEESHDTTKREINDKFQLSEFFRKTQNAYKSLNLENLFLCNNINDLINDKNSDIIIGNYPNYTPKVCTNENKNIQNNMMGKLGIIKTIERKIKKNKNTFPIENIYNAFRGTINDFMDLYVQKEDRNIELMHNKLYETNNVLIHKPEVYLKNEKNSDIEENIKGNSPILKKYYIDNSIFNSPKRDNTNIKKELDQEKENKKCAKNTINNNYNDSCKIQTNSFYRKKEAFQKEKNSSEHLHEKNIFYEKEILEASKYDTVSYFNKEEIKKDKSSNYDNNKGVIPSEINKKNQRINKKCNKHVFSHDSDTEKYEYSNIISDYLYNQKNDKKLNIYGLSKEDYSNDKNKQDTEEVYYDNENDKTIDIQVNDKNVLDISPLTHKYKYRSNIILTINKIKNIEKIIEINLNITDVQLKIPGMRIENVILPHKYSNDILKIQIKTLSEENENDIKTNKETKNEATSYYQQSDKNSTQPNSDNMVIKKNMIDRKTCSIKCYYVLIPLNNINHEIINKRLILINSTYKEMYEKENLLPDTIYLIQSKSISSIKEKYMYISIKKCVNGIYLYPILNENVLNDFNKNPMINSQNNNSTFKPTYVSLYNDEIDREIGNLINTNKLINKIKIKKLPEKGYYIINDICFRFFFDKNNVLVCVDNNRKSNSGINQIGQNLEIDHIGHVETANYIFNLMSSNFIIVKSSLDLFPSHIFPLIEQVVYFDFIEKNELLKLKFIMHFLAITEAICINLCFLFNINAQIDSLFYKNLKAVQIKDENDQNNFFTFLYTSYEERVQNNGKHCPYFLNYSKPLIFRFQSENELNNISHADVEGHTNLGNTSDEHRIKCEEEIKKKKEIENGIKLLKKTNDNDFFIYDYARKQSIFLYNAIKNDDAIKNIENNYDKKKQIFYTHSYTKKQFQDYYINILNRYNQLLQKEKHKEDYSFRREVETLQSNIRDGQDVKSYFGKNDNNIFSGGLNQFDKCNEKKREGIIKSSNNKEWQDNKYTDNYQNSKQTFSDKKFEQNIYTDENIQNLNNNFSNTNQVNNNMEYIFPKNQCPSRIHNEIIQEDFPYGEYKNHGKKEDDDEYLKHKEDDNFHSYKIYESVNIPHDIQSMEVPYEFQNVEDIKKSIEQNNNISSSFSGFSSFGAEKGNDINDYLEKEDNIREISIDRHKNVNFIEYNKTYNDEYSRKYCTQKNDDNFSKIYKNNNYENSQEYSKNQDFSYYYNQDNNLNKNYMNEYESIQSDNKNISDSNSLDKRCKLIRQNANNF</sequence>
<evidence type="ECO:0000313" key="4">
    <source>
        <dbReference type="Proteomes" id="UP000072874"/>
    </source>
</evidence>
<evidence type="ECO:0000256" key="1">
    <source>
        <dbReference type="SAM" id="MobiDB-lite"/>
    </source>
</evidence>
<dbReference type="EMBL" id="LK934639">
    <property type="protein sequence ID" value="CDU18912.1"/>
    <property type="molecule type" value="Genomic_DNA"/>
</dbReference>
<dbReference type="RefSeq" id="XP_729237.1">
    <property type="nucleotide sequence ID" value="XM_724144.1"/>
</dbReference>
<evidence type="ECO:0000313" key="3">
    <source>
        <dbReference type="EMBL" id="VTZ79497.1"/>
    </source>
</evidence>
<name>A0A078KCJ1_PLAYE</name>
<dbReference type="Proteomes" id="UP000072874">
    <property type="component" value="Chromosome 11"/>
</dbReference>
<organism evidence="2 5">
    <name type="scientific">Plasmodium yoelii</name>
    <dbReference type="NCBI Taxonomy" id="5861"/>
    <lineage>
        <taxon>Eukaryota</taxon>
        <taxon>Sar</taxon>
        <taxon>Alveolata</taxon>
        <taxon>Apicomplexa</taxon>
        <taxon>Aconoidasida</taxon>
        <taxon>Haemosporida</taxon>
        <taxon>Plasmodiidae</taxon>
        <taxon>Plasmodium</taxon>
        <taxon>Plasmodium (Vinckeia)</taxon>
    </lineage>
</organism>
<protein>
    <submittedName>
        <fullName evidence="2">Uncharacterized protein</fullName>
    </submittedName>
</protein>
<evidence type="ECO:0000313" key="2">
    <source>
        <dbReference type="EMBL" id="CDU18912.1"/>
    </source>
</evidence>
<dbReference type="VEuPathDB" id="PlasmoDB:PY17X_1122400"/>
<reference evidence="2" key="2">
    <citation type="submission" date="2014-05" db="EMBL/GenBank/DDBJ databases">
        <authorList>
            <person name="Aslett A.Martin."/>
            <person name="De Silva Nishadi"/>
        </authorList>
    </citation>
    <scope>NUCLEOTIDE SEQUENCE</scope>
    <source>
        <strain evidence="2">YM</strain>
    </source>
</reference>
<proteinExistence type="predicted"/>
<dbReference type="VEuPathDB" id="PlasmoDB:Py17XNL_001105623"/>
<dbReference type="Proteomes" id="UP000072904">
    <property type="component" value="Chromosome 11"/>
</dbReference>
<dbReference type="GeneID" id="3801791"/>
<gene>
    <name evidence="3" type="ORF">PY17X_1122400</name>
    <name evidence="2" type="ORF">PYYM_1123300</name>
</gene>
<accession>A0A078KCJ1</accession>
<dbReference type="KEGG" id="pyo:PY17X_1122400"/>
<feature type="compositionally biased region" description="Basic and acidic residues" evidence="1">
    <location>
        <begin position="575"/>
        <end position="585"/>
    </location>
</feature>
<dbReference type="OMA" id="MRIENVI"/>
<dbReference type="VEuPathDB" id="PlasmoDB:PY01465"/>
<dbReference type="EMBL" id="LM993665">
    <property type="protein sequence ID" value="VTZ79497.1"/>
    <property type="molecule type" value="Genomic_DNA"/>
</dbReference>
<reference evidence="3" key="4">
    <citation type="submission" date="2019-05" db="EMBL/GenBank/DDBJ databases">
        <authorList>
            <consortium name="Pathogen Informatics"/>
        </authorList>
    </citation>
    <scope>NUCLEOTIDE SEQUENCE</scope>
    <source>
        <strain evidence="3">17X</strain>
    </source>
</reference>
<reference evidence="3" key="3">
    <citation type="submission" date="2014-05" db="EMBL/GenBank/DDBJ databases">
        <authorList>
            <person name="Aslett M.A."/>
            <person name="De Silva N."/>
        </authorList>
    </citation>
    <scope>NUCLEOTIDE SEQUENCE</scope>
    <source>
        <strain evidence="3">17X</strain>
    </source>
</reference>
<feature type="region of interest" description="Disordered" evidence="1">
    <location>
        <begin position="575"/>
        <end position="603"/>
    </location>
</feature>
<reference evidence="4 5" key="1">
    <citation type="journal article" date="2014" name="BMC Biol.">
        <title>A comprehensive evaluation of rodent malaria parasite genomes and gene expression.</title>
        <authorList>
            <person name="Otto T.D."/>
            <person name="Bohme U."/>
            <person name="Jackson A.P."/>
            <person name="Hunt M."/>
            <person name="Franke-Fayard B."/>
            <person name="Hoeijmakers W.A."/>
            <person name="Religa A.A."/>
            <person name="Robertson L."/>
            <person name="Sanders M."/>
            <person name="Ogun S.A."/>
            <person name="Cunningham D."/>
            <person name="Erhart A."/>
            <person name="Billker O."/>
            <person name="Khan S.M."/>
            <person name="Stunnenberg H.G."/>
            <person name="Langhorne J."/>
            <person name="Holder A.A."/>
            <person name="Waters A.P."/>
            <person name="Newbold C.I."/>
            <person name="Pain A."/>
            <person name="Berriman M."/>
            <person name="Janse C.J."/>
        </authorList>
    </citation>
    <scope>NUCLEOTIDE SEQUENCE [LARGE SCALE GENOMIC DNA]</scope>
    <source>
        <strain evidence="3 4">17X</strain>
        <strain evidence="2 5">YM</strain>
    </source>
</reference>
<dbReference type="OrthoDB" id="378565at2759"/>
<dbReference type="VEuPathDB" id="PlasmoDB:PYYM_1123300"/>
<evidence type="ECO:0000313" key="5">
    <source>
        <dbReference type="Proteomes" id="UP000072904"/>
    </source>
</evidence>
<feature type="compositionally biased region" description="Polar residues" evidence="1">
    <location>
        <begin position="586"/>
        <end position="603"/>
    </location>
</feature>